<dbReference type="SUPFAM" id="SSF57625">
    <property type="entry name" value="Invertebrate chitin-binding proteins"/>
    <property type="match status" value="1"/>
</dbReference>
<dbReference type="InParanoid" id="A0A6P7G4X7"/>
<feature type="signal peptide" evidence="1">
    <location>
        <begin position="1"/>
        <end position="49"/>
    </location>
</feature>
<dbReference type="PROSITE" id="PS50940">
    <property type="entry name" value="CHIT_BIND_II"/>
    <property type="match status" value="1"/>
</dbReference>
<dbReference type="RefSeq" id="XP_028144021.1">
    <property type="nucleotide sequence ID" value="XM_028288220.1"/>
</dbReference>
<dbReference type="InterPro" id="IPR036508">
    <property type="entry name" value="Chitin-bd_dom_sf"/>
</dbReference>
<dbReference type="InterPro" id="IPR002557">
    <property type="entry name" value="Chitin-bd_dom"/>
</dbReference>
<protein>
    <submittedName>
        <fullName evidence="3">Uncharacterized protein LOC114337708</fullName>
    </submittedName>
</protein>
<proteinExistence type="predicted"/>
<dbReference type="GO" id="GO:0005576">
    <property type="term" value="C:extracellular region"/>
    <property type="evidence" value="ECO:0007669"/>
    <property type="project" value="InterPro"/>
</dbReference>
<dbReference type="AlphaFoldDB" id="A0A6P7G4X7"/>
<gene>
    <name evidence="3" type="primary">LOC114337708</name>
</gene>
<dbReference type="Pfam" id="PF01607">
    <property type="entry name" value="CBM_14"/>
    <property type="match status" value="1"/>
</dbReference>
<dbReference type="Gene3D" id="2.170.140.10">
    <property type="entry name" value="Chitin binding domain"/>
    <property type="match status" value="1"/>
</dbReference>
<reference evidence="3" key="1">
    <citation type="submission" date="2025-08" db="UniProtKB">
        <authorList>
            <consortium name="RefSeq"/>
        </authorList>
    </citation>
    <scope>IDENTIFICATION</scope>
    <source>
        <tissue evidence="3">Whole insect</tissue>
    </source>
</reference>
<evidence type="ECO:0000256" key="1">
    <source>
        <dbReference type="SAM" id="SignalP"/>
    </source>
</evidence>
<accession>A0A6P7G4X7</accession>
<organism evidence="3">
    <name type="scientific">Diabrotica virgifera virgifera</name>
    <name type="common">western corn rootworm</name>
    <dbReference type="NCBI Taxonomy" id="50390"/>
    <lineage>
        <taxon>Eukaryota</taxon>
        <taxon>Metazoa</taxon>
        <taxon>Ecdysozoa</taxon>
        <taxon>Arthropoda</taxon>
        <taxon>Hexapoda</taxon>
        <taxon>Insecta</taxon>
        <taxon>Pterygota</taxon>
        <taxon>Neoptera</taxon>
        <taxon>Endopterygota</taxon>
        <taxon>Coleoptera</taxon>
        <taxon>Polyphaga</taxon>
        <taxon>Cucujiformia</taxon>
        <taxon>Chrysomeloidea</taxon>
        <taxon>Chrysomelidae</taxon>
        <taxon>Galerucinae</taxon>
        <taxon>Diabroticina</taxon>
        <taxon>Diabroticites</taxon>
        <taxon>Diabrotica</taxon>
    </lineage>
</organism>
<keyword evidence="1" id="KW-0732">Signal</keyword>
<dbReference type="SMART" id="SM00494">
    <property type="entry name" value="ChtBD2"/>
    <property type="match status" value="1"/>
</dbReference>
<feature type="chain" id="PRO_5027962010" evidence="1">
    <location>
        <begin position="50"/>
        <end position="130"/>
    </location>
</feature>
<evidence type="ECO:0000259" key="2">
    <source>
        <dbReference type="PROSITE" id="PS50940"/>
    </source>
</evidence>
<feature type="domain" description="Chitin-binding type-2" evidence="2">
    <location>
        <begin position="52"/>
        <end position="111"/>
    </location>
</feature>
<name>A0A6P7G4X7_DIAVI</name>
<sequence length="130" mass="14167">MYVIGDAYNNIKQSNHAISILDKLLTIVTRNKMMLKIVLLLSCVALAISKPEGTCPHTTDETPVYLPDSVECAVFYECDNGDPIKLTCAPGTYFNIEKSLCETPDLVECGDRTTTTVTPPTTTEPPTPAN</sequence>
<dbReference type="GO" id="GO:0008061">
    <property type="term" value="F:chitin binding"/>
    <property type="evidence" value="ECO:0007669"/>
    <property type="project" value="InterPro"/>
</dbReference>
<evidence type="ECO:0000313" key="3">
    <source>
        <dbReference type="RefSeq" id="XP_028144021.1"/>
    </source>
</evidence>